<accession>A0A9Q9B669</accession>
<feature type="compositionally biased region" description="Polar residues" evidence="1">
    <location>
        <begin position="32"/>
        <end position="43"/>
    </location>
</feature>
<name>A0A9Q9B669_9PEZI</name>
<dbReference type="AlphaFoldDB" id="A0A9Q9B669"/>
<feature type="region of interest" description="Disordered" evidence="1">
    <location>
        <begin position="26"/>
        <end position="100"/>
    </location>
</feature>
<organism evidence="2 3">
    <name type="scientific">Septoria linicola</name>
    <dbReference type="NCBI Taxonomy" id="215465"/>
    <lineage>
        <taxon>Eukaryota</taxon>
        <taxon>Fungi</taxon>
        <taxon>Dikarya</taxon>
        <taxon>Ascomycota</taxon>
        <taxon>Pezizomycotina</taxon>
        <taxon>Dothideomycetes</taxon>
        <taxon>Dothideomycetidae</taxon>
        <taxon>Mycosphaerellales</taxon>
        <taxon>Mycosphaerellaceae</taxon>
        <taxon>Septoria</taxon>
    </lineage>
</organism>
<evidence type="ECO:0000313" key="2">
    <source>
        <dbReference type="EMBL" id="USW58198.1"/>
    </source>
</evidence>
<gene>
    <name evidence="2" type="ORF">Slin15195_G115170</name>
</gene>
<sequence length="183" mass="20268">MSPRKALDAGAPAFYPSYAHALTQPDPVMAAPTSSARAQNHVVSDSSTTTQDTTSTQPSSIMESPEEDTQHPSSPEADASADTHEVKSPSLVSPRGQWQEAGADANLQAMLELHQITLPQWKTETYRCWFNVEMVSPQFPRVDTVDHFKRFYAAYPHLDLQRASQEDLGDELGLPDRGFEQPR</sequence>
<protein>
    <submittedName>
        <fullName evidence="2">Uncharacterized protein</fullName>
    </submittedName>
</protein>
<reference evidence="2" key="1">
    <citation type="submission" date="2022-06" db="EMBL/GenBank/DDBJ databases">
        <title>Complete genome sequences of two strains of the flax pathogen Septoria linicola.</title>
        <authorList>
            <person name="Lapalu N."/>
            <person name="Simon A."/>
            <person name="Demenou B."/>
            <person name="Paumier D."/>
            <person name="Guillot M.-P."/>
            <person name="Gout L."/>
            <person name="Valade R."/>
        </authorList>
    </citation>
    <scope>NUCLEOTIDE SEQUENCE</scope>
    <source>
        <strain evidence="2">SE15195</strain>
    </source>
</reference>
<evidence type="ECO:0000256" key="1">
    <source>
        <dbReference type="SAM" id="MobiDB-lite"/>
    </source>
</evidence>
<dbReference type="Proteomes" id="UP001056384">
    <property type="component" value="Chromosome 10"/>
</dbReference>
<evidence type="ECO:0000313" key="3">
    <source>
        <dbReference type="Proteomes" id="UP001056384"/>
    </source>
</evidence>
<dbReference type="EMBL" id="CP099427">
    <property type="protein sequence ID" value="USW58198.1"/>
    <property type="molecule type" value="Genomic_DNA"/>
</dbReference>
<proteinExistence type="predicted"/>
<feature type="compositionally biased region" description="Low complexity" evidence="1">
    <location>
        <begin position="44"/>
        <end position="60"/>
    </location>
</feature>
<keyword evidence="3" id="KW-1185">Reference proteome</keyword>